<feature type="compositionally biased region" description="Polar residues" evidence="1">
    <location>
        <begin position="78"/>
        <end position="96"/>
    </location>
</feature>
<evidence type="ECO:0000256" key="1">
    <source>
        <dbReference type="SAM" id="MobiDB-lite"/>
    </source>
</evidence>
<keyword evidence="2" id="KW-1133">Transmembrane helix</keyword>
<keyword evidence="2" id="KW-0472">Membrane</keyword>
<sequence length="421" mass="44521">MHAENSPVEDPFEERLGEALRHAGDTFDTDRRALAAAGQTRGRRLRLRRRIAITGSVAGLALVGVGGAQLVPGADGGQPQQSAASPSRVRTGSHASEVSGAELLRTLEGLLPSGKFSGEQARSTSHVLGPTAHLVYDDGHGKAAVEVGLGRIDPGSQMARESTTCPDKNLVSYDACTASKLADGSALMIFQGYEYPDRRVDTKHWYAQLVTPKGQQVSVYEWNAAAEKDSPVSRANPPLSPAQLKTVVTAAAWRTAVDAIPEKKAKGKTTAPSTAPLPSADGKAVRSTLVSLLPKGVEVKAQGGQESEYAYVIVDDGKGRSLVQINVQADMSDVEGQLFGSDAETLPDGTKVTTRKEPGEKGGTGVVMWTADTIRTDGMRVVVSAFNSGNQETAATRATPALTMEELRTIALSPKWRTLLK</sequence>
<keyword evidence="2" id="KW-0812">Transmembrane</keyword>
<protein>
    <submittedName>
        <fullName evidence="3">Uncharacterized protein</fullName>
    </submittedName>
</protein>
<dbReference type="AlphaFoldDB" id="A0AB39RJC6"/>
<dbReference type="EMBL" id="CP163443">
    <property type="protein sequence ID" value="XDQ55753.1"/>
    <property type="molecule type" value="Genomic_DNA"/>
</dbReference>
<name>A0AB39RJC6_9ACTN</name>
<dbReference type="RefSeq" id="WP_369248887.1">
    <property type="nucleotide sequence ID" value="NZ_CP163443.1"/>
</dbReference>
<gene>
    <name evidence="3" type="ORF">AB5J53_30865</name>
</gene>
<feature type="transmembrane region" description="Helical" evidence="2">
    <location>
        <begin position="51"/>
        <end position="71"/>
    </location>
</feature>
<accession>A0AB39RJC6</accession>
<proteinExistence type="predicted"/>
<evidence type="ECO:0000256" key="2">
    <source>
        <dbReference type="SAM" id="Phobius"/>
    </source>
</evidence>
<evidence type="ECO:0000313" key="3">
    <source>
        <dbReference type="EMBL" id="XDQ55753.1"/>
    </source>
</evidence>
<feature type="region of interest" description="Disordered" evidence="1">
    <location>
        <begin position="73"/>
        <end position="96"/>
    </location>
</feature>
<reference evidence="3" key="1">
    <citation type="submission" date="2024-07" db="EMBL/GenBank/DDBJ databases">
        <authorList>
            <person name="Yu S.T."/>
        </authorList>
    </citation>
    <scope>NUCLEOTIDE SEQUENCE</scope>
    <source>
        <strain evidence="3">R41</strain>
    </source>
</reference>
<organism evidence="3">
    <name type="scientific">Streptomyces sp. R41</name>
    <dbReference type="NCBI Taxonomy" id="3238632"/>
    <lineage>
        <taxon>Bacteria</taxon>
        <taxon>Bacillati</taxon>
        <taxon>Actinomycetota</taxon>
        <taxon>Actinomycetes</taxon>
        <taxon>Kitasatosporales</taxon>
        <taxon>Streptomycetaceae</taxon>
        <taxon>Streptomyces</taxon>
    </lineage>
</organism>